<dbReference type="Pfam" id="PF00486">
    <property type="entry name" value="Trans_reg_C"/>
    <property type="match status" value="1"/>
</dbReference>
<dbReference type="EMBL" id="BMGJ01000004">
    <property type="protein sequence ID" value="GGD59490.1"/>
    <property type="molecule type" value="Genomic_DNA"/>
</dbReference>
<dbReference type="InterPro" id="IPR016032">
    <property type="entry name" value="Sig_transdc_resp-reg_C-effctor"/>
</dbReference>
<feature type="DNA-binding region" description="OmpR/PhoB-type" evidence="7">
    <location>
        <begin position="167"/>
        <end position="263"/>
    </location>
</feature>
<evidence type="ECO:0000259" key="8">
    <source>
        <dbReference type="PROSITE" id="PS50110"/>
    </source>
</evidence>
<reference evidence="11" key="1">
    <citation type="journal article" date="2019" name="Int. J. Syst. Evol. Microbiol.">
        <title>The Global Catalogue of Microorganisms (GCM) 10K type strain sequencing project: providing services to taxonomists for standard genome sequencing and annotation.</title>
        <authorList>
            <consortium name="The Broad Institute Genomics Platform"/>
            <consortium name="The Broad Institute Genome Sequencing Center for Infectious Disease"/>
            <person name="Wu L."/>
            <person name="Ma J."/>
        </authorList>
    </citation>
    <scope>NUCLEOTIDE SEQUENCE [LARGE SCALE GENOMIC DNA]</scope>
    <source>
        <strain evidence="11">CGMCC 1.12923</strain>
    </source>
</reference>
<dbReference type="InterPro" id="IPR036388">
    <property type="entry name" value="WH-like_DNA-bd_sf"/>
</dbReference>
<evidence type="ECO:0000256" key="7">
    <source>
        <dbReference type="PROSITE-ProRule" id="PRU01091"/>
    </source>
</evidence>
<dbReference type="PROSITE" id="PS51755">
    <property type="entry name" value="OMPR_PHOB"/>
    <property type="match status" value="1"/>
</dbReference>
<dbReference type="PANTHER" id="PTHR48111:SF21">
    <property type="entry name" value="DNA-BINDING DUAL MASTER TRANSCRIPTIONAL REGULATOR RPAA"/>
    <property type="match status" value="1"/>
</dbReference>
<evidence type="ECO:0000313" key="11">
    <source>
        <dbReference type="Proteomes" id="UP000614272"/>
    </source>
</evidence>
<evidence type="ECO:0000256" key="6">
    <source>
        <dbReference type="PROSITE-ProRule" id="PRU00169"/>
    </source>
</evidence>
<dbReference type="InterPro" id="IPR001789">
    <property type="entry name" value="Sig_transdc_resp-reg_receiver"/>
</dbReference>
<keyword evidence="5" id="KW-0804">Transcription</keyword>
<comment type="caution">
    <text evidence="10">The sequence shown here is derived from an EMBL/GenBank/DDBJ whole genome shotgun (WGS) entry which is preliminary data.</text>
</comment>
<feature type="domain" description="OmpR/PhoB-type" evidence="9">
    <location>
        <begin position="167"/>
        <end position="263"/>
    </location>
</feature>
<keyword evidence="1 6" id="KW-0597">Phosphoprotein</keyword>
<dbReference type="InterPro" id="IPR022305">
    <property type="entry name" value="Response_regulator"/>
</dbReference>
<dbReference type="PROSITE" id="PS50110">
    <property type="entry name" value="RESPONSE_REGULATORY"/>
    <property type="match status" value="1"/>
</dbReference>
<sequence length="266" mass="30326">MAFHPIGRQALVSKANYGIVADYKYQADEFRQSVMGRRIAIVEDEDAIRENYAAVLRRQGYEVLTFANRKQAMHNFDQRLPDLAIIDIGLEDEMDGGFLLCQSLRKLSSSLPIIFLTARDSDLDTVSGLRMGADDYLTKDISMPHMTARISALFRRMEALSEPQDSEQRINCGSLELDLKRMQAHWKGQAVDLTVTEFWMVHALARFAGHVKSRQHLMQDAKVVVDDSTITSHIKRIRKKFIQLDANFDCVDTVYGMGYRWTADGD</sequence>
<proteinExistence type="predicted"/>
<dbReference type="Gene3D" id="3.40.50.2300">
    <property type="match status" value="1"/>
</dbReference>
<feature type="domain" description="Response regulatory" evidence="8">
    <location>
        <begin position="38"/>
        <end position="154"/>
    </location>
</feature>
<dbReference type="InterPro" id="IPR039420">
    <property type="entry name" value="WalR-like"/>
</dbReference>
<gene>
    <name evidence="10" type="ORF">GCM10011357_13470</name>
</gene>
<feature type="modified residue" description="4-aspartylphosphate" evidence="6">
    <location>
        <position position="87"/>
    </location>
</feature>
<organism evidence="10 11">
    <name type="scientific">Lacimicrobium alkaliphilum</name>
    <dbReference type="NCBI Taxonomy" id="1526571"/>
    <lineage>
        <taxon>Bacteria</taxon>
        <taxon>Pseudomonadati</taxon>
        <taxon>Pseudomonadota</taxon>
        <taxon>Gammaproteobacteria</taxon>
        <taxon>Alteromonadales</taxon>
        <taxon>Alteromonadaceae</taxon>
        <taxon>Lacimicrobium</taxon>
    </lineage>
</organism>
<dbReference type="GO" id="GO:0003677">
    <property type="term" value="F:DNA binding"/>
    <property type="evidence" value="ECO:0007669"/>
    <property type="project" value="UniProtKB-KW"/>
</dbReference>
<dbReference type="SUPFAM" id="SSF46894">
    <property type="entry name" value="C-terminal effector domain of the bipartite response regulators"/>
    <property type="match status" value="1"/>
</dbReference>
<dbReference type="Gene3D" id="6.10.250.690">
    <property type="match status" value="1"/>
</dbReference>
<dbReference type="SMART" id="SM00862">
    <property type="entry name" value="Trans_reg_C"/>
    <property type="match status" value="1"/>
</dbReference>
<keyword evidence="2" id="KW-0902">Two-component regulatory system</keyword>
<dbReference type="InterPro" id="IPR001867">
    <property type="entry name" value="OmpR/PhoB-type_DNA-bd"/>
</dbReference>
<dbReference type="InterPro" id="IPR011006">
    <property type="entry name" value="CheY-like_superfamily"/>
</dbReference>
<evidence type="ECO:0000256" key="2">
    <source>
        <dbReference type="ARBA" id="ARBA00023012"/>
    </source>
</evidence>
<evidence type="ECO:0000256" key="5">
    <source>
        <dbReference type="ARBA" id="ARBA00023163"/>
    </source>
</evidence>
<accession>A0ABQ1R618</accession>
<evidence type="ECO:0000256" key="3">
    <source>
        <dbReference type="ARBA" id="ARBA00023015"/>
    </source>
</evidence>
<dbReference type="NCBIfam" id="TIGR03787">
    <property type="entry name" value="marine_sort_RR"/>
    <property type="match status" value="1"/>
</dbReference>
<dbReference type="Gene3D" id="1.10.10.10">
    <property type="entry name" value="Winged helix-like DNA-binding domain superfamily/Winged helix DNA-binding domain"/>
    <property type="match status" value="1"/>
</dbReference>
<evidence type="ECO:0000313" key="10">
    <source>
        <dbReference type="EMBL" id="GGD59490.1"/>
    </source>
</evidence>
<dbReference type="CDD" id="cd00383">
    <property type="entry name" value="trans_reg_C"/>
    <property type="match status" value="1"/>
</dbReference>
<keyword evidence="3" id="KW-0805">Transcription regulation</keyword>
<dbReference type="PANTHER" id="PTHR48111">
    <property type="entry name" value="REGULATOR OF RPOS"/>
    <property type="match status" value="1"/>
</dbReference>
<keyword evidence="11" id="KW-1185">Reference proteome</keyword>
<dbReference type="SUPFAM" id="SSF52172">
    <property type="entry name" value="CheY-like"/>
    <property type="match status" value="1"/>
</dbReference>
<evidence type="ECO:0000256" key="4">
    <source>
        <dbReference type="ARBA" id="ARBA00023125"/>
    </source>
</evidence>
<keyword evidence="4 7" id="KW-0238">DNA-binding</keyword>
<name>A0ABQ1R618_9ALTE</name>
<evidence type="ECO:0000256" key="1">
    <source>
        <dbReference type="ARBA" id="ARBA00022553"/>
    </source>
</evidence>
<dbReference type="Pfam" id="PF00072">
    <property type="entry name" value="Response_reg"/>
    <property type="match status" value="1"/>
</dbReference>
<protein>
    <submittedName>
        <fullName evidence="10">DNA-binding response regulator</fullName>
    </submittedName>
</protein>
<evidence type="ECO:0000259" key="9">
    <source>
        <dbReference type="PROSITE" id="PS51755"/>
    </source>
</evidence>
<dbReference type="SMART" id="SM00448">
    <property type="entry name" value="REC"/>
    <property type="match status" value="1"/>
</dbReference>
<dbReference type="Proteomes" id="UP000614272">
    <property type="component" value="Unassembled WGS sequence"/>
</dbReference>